<feature type="region of interest" description="Disordered" evidence="1">
    <location>
        <begin position="104"/>
        <end position="215"/>
    </location>
</feature>
<feature type="compositionally biased region" description="Basic and acidic residues" evidence="1">
    <location>
        <begin position="104"/>
        <end position="114"/>
    </location>
</feature>
<dbReference type="AlphaFoldDB" id="A0A9P4X0E1"/>
<dbReference type="OrthoDB" id="3789154at2759"/>
<proteinExistence type="predicted"/>
<dbReference type="Proteomes" id="UP000758155">
    <property type="component" value="Unassembled WGS sequence"/>
</dbReference>
<organism evidence="2 3">
    <name type="scientific">Didymella heteroderae</name>
    <dbReference type="NCBI Taxonomy" id="1769908"/>
    <lineage>
        <taxon>Eukaryota</taxon>
        <taxon>Fungi</taxon>
        <taxon>Dikarya</taxon>
        <taxon>Ascomycota</taxon>
        <taxon>Pezizomycotina</taxon>
        <taxon>Dothideomycetes</taxon>
        <taxon>Pleosporomycetidae</taxon>
        <taxon>Pleosporales</taxon>
        <taxon>Pleosporineae</taxon>
        <taxon>Didymellaceae</taxon>
        <taxon>Didymella</taxon>
    </lineage>
</organism>
<reference evidence="2" key="1">
    <citation type="submission" date="2019-04" db="EMBL/GenBank/DDBJ databases">
        <title>Sequencing of skin fungus with MAO and IRED activity.</title>
        <authorList>
            <person name="Marsaioli A.J."/>
            <person name="Bonatto J.M.C."/>
            <person name="Reis Junior O."/>
        </authorList>
    </citation>
    <scope>NUCLEOTIDE SEQUENCE</scope>
    <source>
        <strain evidence="2">28M1</strain>
    </source>
</reference>
<evidence type="ECO:0000313" key="3">
    <source>
        <dbReference type="Proteomes" id="UP000758155"/>
    </source>
</evidence>
<comment type="caution">
    <text evidence="2">The sequence shown here is derived from an EMBL/GenBank/DDBJ whole genome shotgun (WGS) entry which is preliminary data.</text>
</comment>
<evidence type="ECO:0000256" key="1">
    <source>
        <dbReference type="SAM" id="MobiDB-lite"/>
    </source>
</evidence>
<protein>
    <submittedName>
        <fullName evidence="2">Uncharacterized protein</fullName>
    </submittedName>
</protein>
<evidence type="ECO:0000313" key="2">
    <source>
        <dbReference type="EMBL" id="KAF3047105.1"/>
    </source>
</evidence>
<feature type="compositionally biased region" description="Pro residues" evidence="1">
    <location>
        <begin position="173"/>
        <end position="185"/>
    </location>
</feature>
<gene>
    <name evidence="2" type="ORF">E8E12_011258</name>
</gene>
<keyword evidence="3" id="KW-1185">Reference proteome</keyword>
<name>A0A9P4X0E1_9PLEO</name>
<sequence length="299" mass="33500">MPKPDKSNPVENFEHRSAYGDMHAHREAQMMTEHVVRMRSASQVDEKMATELLKPLHKKRDWTAEYLSTLPTYTDQQPEMDTFETAEKHRRKRDKEQLKLIEDFEAGRIDEHGNRLVPDSGDGGSEHGSVVSQLTNVSDVDARIDARPNTGGKIMPMRPRTPSLTSKLEPSASPSPEPRPSPEPAPSSARPSRAQPKRKRKKSEKVDPVAALPGGLTYEGYSYNELVAVGRVRKIRTPGGTDRVRDALIQDDINIAQGLERDVAPWKEDVNKYKTFKTGVPEELKATANGPMEEDEGEE</sequence>
<accession>A0A9P4X0E1</accession>
<dbReference type="EMBL" id="SWKV01000003">
    <property type="protein sequence ID" value="KAF3047105.1"/>
    <property type="molecule type" value="Genomic_DNA"/>
</dbReference>